<sequence>MTTSRRCRREKAGQALREGAIGLSCDMATWDDVRRLATALPEVTERPTAGGVPAWRVKDKLFTWERPLRRTDTAALGRAAPDGPVLAASVPDLGAKDALLADDPDVYFTVPHFDGYATILVRLDRIGEGELAELLTEAWLCRAPRRLAERFLADKP</sequence>
<reference evidence="1 2" key="1">
    <citation type="submission" date="2021-01" db="EMBL/GenBank/DDBJ databases">
        <title>Sequencing the genomes of 1000 actinobacteria strains.</title>
        <authorList>
            <person name="Klenk H.-P."/>
        </authorList>
    </citation>
    <scope>NUCLEOTIDE SEQUENCE [LARGE SCALE GENOMIC DNA]</scope>
    <source>
        <strain evidence="1 2">DSM 44581</strain>
    </source>
</reference>
<name>A0ABS2S1F7_9PSEU</name>
<organism evidence="1 2">
    <name type="scientific">Saccharothrix algeriensis</name>
    <dbReference type="NCBI Taxonomy" id="173560"/>
    <lineage>
        <taxon>Bacteria</taxon>
        <taxon>Bacillati</taxon>
        <taxon>Actinomycetota</taxon>
        <taxon>Actinomycetes</taxon>
        <taxon>Pseudonocardiales</taxon>
        <taxon>Pseudonocardiaceae</taxon>
        <taxon>Saccharothrix</taxon>
    </lineage>
</organism>
<dbReference type="EMBL" id="JAFBCL010000001">
    <property type="protein sequence ID" value="MBM7810063.1"/>
    <property type="molecule type" value="Genomic_DNA"/>
</dbReference>
<evidence type="ECO:0008006" key="3">
    <source>
        <dbReference type="Google" id="ProtNLM"/>
    </source>
</evidence>
<evidence type="ECO:0000313" key="2">
    <source>
        <dbReference type="Proteomes" id="UP001195724"/>
    </source>
</evidence>
<dbReference type="RefSeq" id="WP_307819521.1">
    <property type="nucleotide sequence ID" value="NZ_JAFBCL010000001.1"/>
</dbReference>
<comment type="caution">
    <text evidence="1">The sequence shown here is derived from an EMBL/GenBank/DDBJ whole genome shotgun (WGS) entry which is preliminary data.</text>
</comment>
<accession>A0ABS2S1F7</accession>
<gene>
    <name evidence="1" type="ORF">JOE68_000928</name>
</gene>
<dbReference type="InterPro" id="IPR058532">
    <property type="entry name" value="YjbR/MT2646/Rv2570-like"/>
</dbReference>
<dbReference type="Pfam" id="PF04237">
    <property type="entry name" value="YjbR"/>
    <property type="match status" value="1"/>
</dbReference>
<keyword evidence="2" id="KW-1185">Reference proteome</keyword>
<proteinExistence type="predicted"/>
<evidence type="ECO:0000313" key="1">
    <source>
        <dbReference type="EMBL" id="MBM7810063.1"/>
    </source>
</evidence>
<protein>
    <recommendedName>
        <fullName evidence="3">MmcQ/YjbR family DNA-binding protein</fullName>
    </recommendedName>
</protein>
<dbReference type="Proteomes" id="UP001195724">
    <property type="component" value="Unassembled WGS sequence"/>
</dbReference>